<organism evidence="2 3">
    <name type="scientific">Bradyrhizobium erythrophlei</name>
    <dbReference type="NCBI Taxonomy" id="1437360"/>
    <lineage>
        <taxon>Bacteria</taxon>
        <taxon>Pseudomonadati</taxon>
        <taxon>Pseudomonadota</taxon>
        <taxon>Alphaproteobacteria</taxon>
        <taxon>Hyphomicrobiales</taxon>
        <taxon>Nitrobacteraceae</taxon>
        <taxon>Bradyrhizobium</taxon>
    </lineage>
</organism>
<reference evidence="2 3" key="1">
    <citation type="submission" date="2016-10" db="EMBL/GenBank/DDBJ databases">
        <authorList>
            <person name="de Groot N.N."/>
        </authorList>
    </citation>
    <scope>NUCLEOTIDE SEQUENCE [LARGE SCALE GENOMIC DNA]</scope>
    <source>
        <strain evidence="2 3">MT12</strain>
    </source>
</reference>
<name>A0A1H4NLK3_9BRAD</name>
<dbReference type="AlphaFoldDB" id="A0A1H4NLK3"/>
<dbReference type="Proteomes" id="UP000198992">
    <property type="component" value="Unassembled WGS sequence"/>
</dbReference>
<dbReference type="EMBL" id="FNTH01000001">
    <property type="protein sequence ID" value="SEB95815.1"/>
    <property type="molecule type" value="Genomic_DNA"/>
</dbReference>
<feature type="compositionally biased region" description="Low complexity" evidence="1">
    <location>
        <begin position="282"/>
        <end position="294"/>
    </location>
</feature>
<feature type="compositionally biased region" description="Polar residues" evidence="1">
    <location>
        <begin position="341"/>
        <end position="355"/>
    </location>
</feature>
<accession>A0A1H4NLK3</accession>
<evidence type="ECO:0000256" key="1">
    <source>
        <dbReference type="SAM" id="MobiDB-lite"/>
    </source>
</evidence>
<protein>
    <submittedName>
        <fullName evidence="2">Uncharacterized protein</fullName>
    </submittedName>
</protein>
<evidence type="ECO:0000313" key="2">
    <source>
        <dbReference type="EMBL" id="SEB95815.1"/>
    </source>
</evidence>
<feature type="compositionally biased region" description="Low complexity" evidence="1">
    <location>
        <begin position="301"/>
        <end position="340"/>
    </location>
</feature>
<proteinExistence type="predicted"/>
<evidence type="ECO:0000313" key="3">
    <source>
        <dbReference type="Proteomes" id="UP000198992"/>
    </source>
</evidence>
<gene>
    <name evidence="2" type="ORF">SAMN05444164_0659</name>
</gene>
<sequence>MNEIIDNENIDSSDTAGMLVTTAGGMNAVARAEIDMQISTARAYPRRPSQVRKALVELVTLDDAAAEEAMYALPRAGKPVTGPSIRFAEAVKQAWGNCRASVEVSEVNKELKYVEAVGIFHDLETNTVTRIPHRRRISGRNGKLFPDDMIMVTSNAASSVAMREAILKGVPKPVWRAAYEAVVKVISGDVMTLAENREKAIKAFAIYGVKPEQVFAAIGVLGADDITLEHITVMRGMFSALKNGEETVESMFAKRERETDPNFNPLVKKDAGGADQQTVVGANDAAAAADQSSAEKPGKDSAAAEAAHPSGHAAGHQPAARSDSAATPAQASAKPAPADAGTSQERTASGSSQPDLLSGTAPAAGGKPQPSESPTSSAADGADATRGNGAASAPDQLRSYHKALATIENGGPPKVGKMSHAWYEKNGKDGAFDDAGQKKAQAIYAVHVKRVTGEVTAADCTKQVEEIIAR</sequence>
<dbReference type="RefSeq" id="WP_092114193.1">
    <property type="nucleotide sequence ID" value="NZ_FNTH01000001.1"/>
</dbReference>
<dbReference type="OrthoDB" id="8100461at2"/>
<feature type="region of interest" description="Disordered" evidence="1">
    <location>
        <begin position="254"/>
        <end position="395"/>
    </location>
</feature>